<dbReference type="SUPFAM" id="SSF53613">
    <property type="entry name" value="Ribokinase-like"/>
    <property type="match status" value="1"/>
</dbReference>
<dbReference type="InterPro" id="IPR002139">
    <property type="entry name" value="Ribo/fructo_kinase"/>
</dbReference>
<keyword evidence="1" id="KW-0808">Transferase</keyword>
<comment type="caution">
    <text evidence="3">The sequence shown here is derived from an EMBL/GenBank/DDBJ whole genome shotgun (WGS) entry which is preliminary data.</text>
</comment>
<name>A0ABW1A5J9_9ACTN</name>
<evidence type="ECO:0000256" key="2">
    <source>
        <dbReference type="ARBA" id="ARBA00022777"/>
    </source>
</evidence>
<keyword evidence="4" id="KW-1185">Reference proteome</keyword>
<evidence type="ECO:0000313" key="3">
    <source>
        <dbReference type="EMBL" id="MFC5749967.1"/>
    </source>
</evidence>
<accession>A0ABW1A5J9</accession>
<dbReference type="InterPro" id="IPR029056">
    <property type="entry name" value="Ribokinase-like"/>
</dbReference>
<dbReference type="Gene3D" id="3.40.1190.20">
    <property type="match status" value="1"/>
</dbReference>
<dbReference type="EMBL" id="JBHSON010000047">
    <property type="protein sequence ID" value="MFC5749967.1"/>
    <property type="molecule type" value="Genomic_DNA"/>
</dbReference>
<sequence>MEVRVGAVIVLGSINRDVFFRVPSLPAPRETGPGADTCTGLGGKGANATLDLNLLIDGLETRLRSVDVLRRVDVLVLNAGEATEPAATTGTGPPPATLDLGRMGNAACAVRGPGTTPIFPDATAVEV</sequence>
<dbReference type="Proteomes" id="UP001596074">
    <property type="component" value="Unassembled WGS sequence"/>
</dbReference>
<protein>
    <recommendedName>
        <fullName evidence="5">Carbohydrate kinase PfkB domain-containing protein</fullName>
    </recommendedName>
</protein>
<organism evidence="3 4">
    <name type="scientific">Actinomadura rugatobispora</name>
    <dbReference type="NCBI Taxonomy" id="1994"/>
    <lineage>
        <taxon>Bacteria</taxon>
        <taxon>Bacillati</taxon>
        <taxon>Actinomycetota</taxon>
        <taxon>Actinomycetes</taxon>
        <taxon>Streptosporangiales</taxon>
        <taxon>Thermomonosporaceae</taxon>
        <taxon>Actinomadura</taxon>
    </lineage>
</organism>
<reference evidence="4" key="1">
    <citation type="journal article" date="2019" name="Int. J. Syst. Evol. Microbiol.">
        <title>The Global Catalogue of Microorganisms (GCM) 10K type strain sequencing project: providing services to taxonomists for standard genome sequencing and annotation.</title>
        <authorList>
            <consortium name="The Broad Institute Genomics Platform"/>
            <consortium name="The Broad Institute Genome Sequencing Center for Infectious Disease"/>
            <person name="Wu L."/>
            <person name="Ma J."/>
        </authorList>
    </citation>
    <scope>NUCLEOTIDE SEQUENCE [LARGE SCALE GENOMIC DNA]</scope>
    <source>
        <strain evidence="4">KCTC 42087</strain>
    </source>
</reference>
<dbReference type="RefSeq" id="WP_378285691.1">
    <property type="nucleotide sequence ID" value="NZ_JBHSON010000047.1"/>
</dbReference>
<proteinExistence type="predicted"/>
<evidence type="ECO:0000313" key="4">
    <source>
        <dbReference type="Proteomes" id="UP001596074"/>
    </source>
</evidence>
<dbReference type="PRINTS" id="PR00990">
    <property type="entry name" value="RIBOKINASE"/>
</dbReference>
<evidence type="ECO:0008006" key="5">
    <source>
        <dbReference type="Google" id="ProtNLM"/>
    </source>
</evidence>
<keyword evidence="2" id="KW-0418">Kinase</keyword>
<gene>
    <name evidence="3" type="ORF">ACFPZN_30435</name>
</gene>
<evidence type="ECO:0000256" key="1">
    <source>
        <dbReference type="ARBA" id="ARBA00022679"/>
    </source>
</evidence>